<keyword evidence="3" id="KW-1185">Reference proteome</keyword>
<dbReference type="Pfam" id="PF07683">
    <property type="entry name" value="CobW_C"/>
    <property type="match status" value="1"/>
</dbReference>
<dbReference type="Gene3D" id="3.40.50.300">
    <property type="entry name" value="P-loop containing nucleotide triphosphate hydrolases"/>
    <property type="match status" value="1"/>
</dbReference>
<dbReference type="AlphaFoldDB" id="W7IYJ5"/>
<sequence>MLLVAGPDDCGVAEEVWRAWHGSVLVRHDLRGLADGVVRRWVDAEVETVELAHGCVSCTLRLDLVPLLERVGGRAVVALDPALDLEHVCLALDEAGIAVAGVVAVVDARTWLADATGDETMAERGLAAADTDERTVAQVVVGQAEFADAVVVDGTADPVLDAVLDRLNPLAPRRARSGLDVAELLAAVPADARRGRVDDGFDPLVCGRPPLGSAHGVCVVRVAESRPFHPMRLHLAFDCLLEDVVRVKGRVWVVSRPEAALWVESAGGGLVVHDLGPWPAPGDRAQEVFAITTTPAAAERVAGALRAALATDEELALADELEFVDPFAEWCDEAESC</sequence>
<reference evidence="2 3" key="1">
    <citation type="journal article" date="2014" name="Genome Announc.">
        <title>Draft Genome Sequence of the Antitrypanosomally Active Sponge-Associated Bacterium Actinokineospora sp. Strain EG49.</title>
        <authorList>
            <person name="Harjes J."/>
            <person name="Ryu T."/>
            <person name="Abdelmohsen U.R."/>
            <person name="Moitinho-Silva L."/>
            <person name="Horn H."/>
            <person name="Ravasi T."/>
            <person name="Hentschel U."/>
        </authorList>
    </citation>
    <scope>NUCLEOTIDE SEQUENCE [LARGE SCALE GENOMIC DNA]</scope>
    <source>
        <strain evidence="2 3">EG49</strain>
    </source>
</reference>
<comment type="caution">
    <text evidence="2">The sequence shown here is derived from an EMBL/GenBank/DDBJ whole genome shotgun (WGS) entry which is preliminary data.</text>
</comment>
<dbReference type="PANTHER" id="PTHR43603:SF1">
    <property type="entry name" value="ZINC-REGULATED GTPASE METALLOPROTEIN ACTIVATOR 1"/>
    <property type="match status" value="1"/>
</dbReference>
<evidence type="ECO:0000313" key="3">
    <source>
        <dbReference type="Proteomes" id="UP000019277"/>
    </source>
</evidence>
<dbReference type="eggNOG" id="COG0523">
    <property type="taxonomic scope" value="Bacteria"/>
</dbReference>
<accession>W7IYJ5</accession>
<dbReference type="InterPro" id="IPR051927">
    <property type="entry name" value="Zn_Chap_cDPG_Synth"/>
</dbReference>
<gene>
    <name evidence="2" type="ORF">UO65_5636</name>
</gene>
<dbReference type="InterPro" id="IPR027417">
    <property type="entry name" value="P-loop_NTPase"/>
</dbReference>
<dbReference type="PATRIC" id="fig|909613.9.peg.5635"/>
<proteinExistence type="predicted"/>
<dbReference type="EMBL" id="AYXG01000220">
    <property type="protein sequence ID" value="EWC59084.1"/>
    <property type="molecule type" value="Genomic_DNA"/>
</dbReference>
<organism evidence="2 3">
    <name type="scientific">Actinokineospora spheciospongiae</name>
    <dbReference type="NCBI Taxonomy" id="909613"/>
    <lineage>
        <taxon>Bacteria</taxon>
        <taxon>Bacillati</taxon>
        <taxon>Actinomycetota</taxon>
        <taxon>Actinomycetes</taxon>
        <taxon>Pseudonocardiales</taxon>
        <taxon>Pseudonocardiaceae</taxon>
        <taxon>Actinokineospora</taxon>
    </lineage>
</organism>
<dbReference type="Proteomes" id="UP000019277">
    <property type="component" value="Unassembled WGS sequence"/>
</dbReference>
<feature type="domain" description="CobW C-terminal" evidence="1">
    <location>
        <begin position="217"/>
        <end position="309"/>
    </location>
</feature>
<dbReference type="STRING" id="909613.UO65_5636"/>
<dbReference type="PANTHER" id="PTHR43603">
    <property type="entry name" value="COBW DOMAIN-CONTAINING PROTEIN DDB_G0274527"/>
    <property type="match status" value="1"/>
</dbReference>
<evidence type="ECO:0000259" key="1">
    <source>
        <dbReference type="SMART" id="SM00833"/>
    </source>
</evidence>
<evidence type="ECO:0000313" key="2">
    <source>
        <dbReference type="EMBL" id="EWC59084.1"/>
    </source>
</evidence>
<protein>
    <submittedName>
        <fullName evidence="2">Putative metal chaperone</fullName>
    </submittedName>
</protein>
<dbReference type="SMART" id="SM00833">
    <property type="entry name" value="CobW_C"/>
    <property type="match status" value="1"/>
</dbReference>
<dbReference type="InterPro" id="IPR011629">
    <property type="entry name" value="CobW-like_C"/>
</dbReference>
<dbReference type="SUPFAM" id="SSF90002">
    <property type="entry name" value="Hypothetical protein YjiA, C-terminal domain"/>
    <property type="match status" value="1"/>
</dbReference>
<name>W7IYJ5_9PSEU</name>